<accession>A0A844XS57</accession>
<organism evidence="1 2">
    <name type="scientific">Qipengyuania vulgaris</name>
    <dbReference type="NCBI Taxonomy" id="291985"/>
    <lineage>
        <taxon>Bacteria</taxon>
        <taxon>Pseudomonadati</taxon>
        <taxon>Pseudomonadota</taxon>
        <taxon>Alphaproteobacteria</taxon>
        <taxon>Sphingomonadales</taxon>
        <taxon>Erythrobacteraceae</taxon>
        <taxon>Qipengyuania</taxon>
    </lineage>
</organism>
<dbReference type="InterPro" id="IPR013785">
    <property type="entry name" value="Aldolase_TIM"/>
</dbReference>
<comment type="caution">
    <text evidence="1">The sequence shown here is derived from an EMBL/GenBank/DDBJ whole genome shotgun (WGS) entry which is preliminary data.</text>
</comment>
<dbReference type="Proteomes" id="UP000448199">
    <property type="component" value="Unassembled WGS sequence"/>
</dbReference>
<proteinExistence type="predicted"/>
<reference evidence="1 2" key="1">
    <citation type="submission" date="2019-12" db="EMBL/GenBank/DDBJ databases">
        <title>Genomic-based taxomic classification of the family Erythrobacteraceae.</title>
        <authorList>
            <person name="Xu L."/>
        </authorList>
    </citation>
    <scope>NUCLEOTIDE SEQUENCE [LARGE SCALE GENOMIC DNA]</scope>
    <source>
        <strain evidence="1 2">DSM 17792</strain>
    </source>
</reference>
<protein>
    <submittedName>
        <fullName evidence="1">Uncharacterized protein</fullName>
    </submittedName>
</protein>
<evidence type="ECO:0000313" key="2">
    <source>
        <dbReference type="Proteomes" id="UP000448199"/>
    </source>
</evidence>
<name>A0A844XS57_9SPHN</name>
<keyword evidence="2" id="KW-1185">Reference proteome</keyword>
<gene>
    <name evidence="1" type="ORF">GRI69_10990</name>
</gene>
<dbReference type="RefSeq" id="WP_237453061.1">
    <property type="nucleotide sequence ID" value="NZ_WTYC01000005.1"/>
</dbReference>
<sequence>MALIAANCLEGALFCVSARDGIASVQVDLRLPVTVFRAFEGEGAKEVTRKQIEVVSVLHRGEIAMEEVQLQIEYNWAGALRRAVIDRNFENGSLVAGHSVGMFKEEEPVVELIANLVTRSEDALARR</sequence>
<evidence type="ECO:0000313" key="1">
    <source>
        <dbReference type="EMBL" id="MXO48781.1"/>
    </source>
</evidence>
<dbReference type="AlphaFoldDB" id="A0A844XS57"/>
<dbReference type="EMBL" id="WTYC01000005">
    <property type="protein sequence ID" value="MXO48781.1"/>
    <property type="molecule type" value="Genomic_DNA"/>
</dbReference>
<dbReference type="Gene3D" id="3.20.20.70">
    <property type="entry name" value="Aldolase class I"/>
    <property type="match status" value="1"/>
</dbReference>